<feature type="domain" description="Mur ligase C-terminal" evidence="13">
    <location>
        <begin position="326"/>
        <end position="436"/>
    </location>
</feature>
<dbReference type="InterPro" id="IPR051046">
    <property type="entry name" value="MurCDEF_CellWall_CoF430Synth"/>
</dbReference>
<dbReference type="PANTHER" id="PTHR43024">
    <property type="entry name" value="UDP-N-ACETYLMURAMOYL-TRIPEPTIDE--D-ALANYL-D-ALANINE LIGASE"/>
    <property type="match status" value="1"/>
</dbReference>
<evidence type="ECO:0000259" key="12">
    <source>
        <dbReference type="Pfam" id="PF01225"/>
    </source>
</evidence>
<dbReference type="GeneID" id="57660259"/>
<dbReference type="InterPro" id="IPR036565">
    <property type="entry name" value="Mur-like_cat_sf"/>
</dbReference>
<keyword evidence="3 10" id="KW-0132">Cell division</keyword>
<dbReference type="SUPFAM" id="SSF63418">
    <property type="entry name" value="MurE/MurF N-terminal domain"/>
    <property type="match status" value="1"/>
</dbReference>
<dbReference type="GO" id="GO:0005524">
    <property type="term" value="F:ATP binding"/>
    <property type="evidence" value="ECO:0007669"/>
    <property type="project" value="UniProtKB-UniRule"/>
</dbReference>
<dbReference type="Pfam" id="PF08245">
    <property type="entry name" value="Mur_ligase_M"/>
    <property type="match status" value="1"/>
</dbReference>
<comment type="catalytic activity">
    <reaction evidence="10 11">
        <text>D-alanyl-D-alanine + UDP-N-acetyl-alpha-D-muramoyl-L-alanyl-gamma-D-glutamyl-meso-2,6-diaminopimelate + ATP = UDP-N-acetyl-alpha-D-muramoyl-L-alanyl-gamma-D-glutamyl-meso-2,6-diaminopimeloyl-D-alanyl-D-alanine + ADP + phosphate + H(+)</text>
        <dbReference type="Rhea" id="RHEA:28374"/>
        <dbReference type="ChEBI" id="CHEBI:15378"/>
        <dbReference type="ChEBI" id="CHEBI:30616"/>
        <dbReference type="ChEBI" id="CHEBI:43474"/>
        <dbReference type="ChEBI" id="CHEBI:57822"/>
        <dbReference type="ChEBI" id="CHEBI:61386"/>
        <dbReference type="ChEBI" id="CHEBI:83905"/>
        <dbReference type="ChEBI" id="CHEBI:456216"/>
        <dbReference type="EC" id="6.3.2.10"/>
    </reaction>
</comment>
<dbReference type="EC" id="6.3.2.10" evidence="10 11"/>
<dbReference type="GO" id="GO:0009252">
    <property type="term" value="P:peptidoglycan biosynthetic process"/>
    <property type="evidence" value="ECO:0007669"/>
    <property type="project" value="UniProtKB-UniRule"/>
</dbReference>
<dbReference type="Proteomes" id="UP000517547">
    <property type="component" value="Unassembled WGS sequence"/>
</dbReference>
<dbReference type="Pfam" id="PF02875">
    <property type="entry name" value="Mur_ligase_C"/>
    <property type="match status" value="1"/>
</dbReference>
<feature type="domain" description="Mur ligase N-terminal catalytic" evidence="12">
    <location>
        <begin position="25"/>
        <end position="92"/>
    </location>
</feature>
<dbReference type="NCBIfam" id="TIGR01143">
    <property type="entry name" value="murF"/>
    <property type="match status" value="1"/>
</dbReference>
<proteinExistence type="inferred from homology"/>
<dbReference type="UniPathway" id="UPA00219"/>
<dbReference type="InterPro" id="IPR036615">
    <property type="entry name" value="Mur_ligase_C_dom_sf"/>
</dbReference>
<dbReference type="SUPFAM" id="SSF53244">
    <property type="entry name" value="MurD-like peptide ligases, peptide-binding domain"/>
    <property type="match status" value="1"/>
</dbReference>
<evidence type="ECO:0000256" key="4">
    <source>
        <dbReference type="ARBA" id="ARBA00022741"/>
    </source>
</evidence>
<comment type="function">
    <text evidence="10 11">Involved in cell wall formation. Catalyzes the final step in the synthesis of UDP-N-acetylmuramoyl-pentapeptide, the precursor of murein.</text>
</comment>
<dbReference type="GO" id="GO:0005737">
    <property type="term" value="C:cytoplasm"/>
    <property type="evidence" value="ECO:0007669"/>
    <property type="project" value="UniProtKB-SubCell"/>
</dbReference>
<name>A0A7Y7Y3I5_9PSED</name>
<dbReference type="InterPro" id="IPR035911">
    <property type="entry name" value="MurE/MurF_N"/>
</dbReference>
<dbReference type="InterPro" id="IPR005863">
    <property type="entry name" value="UDP-N-AcMur_synth"/>
</dbReference>
<evidence type="ECO:0000256" key="11">
    <source>
        <dbReference type="RuleBase" id="RU004136"/>
    </source>
</evidence>
<evidence type="ECO:0000259" key="14">
    <source>
        <dbReference type="Pfam" id="PF08245"/>
    </source>
</evidence>
<keyword evidence="9 10" id="KW-0961">Cell wall biogenesis/degradation</keyword>
<dbReference type="GO" id="GO:0051301">
    <property type="term" value="P:cell division"/>
    <property type="evidence" value="ECO:0007669"/>
    <property type="project" value="UniProtKB-KW"/>
</dbReference>
<dbReference type="InterPro" id="IPR004101">
    <property type="entry name" value="Mur_ligase_C"/>
</dbReference>
<gene>
    <name evidence="10" type="primary">murF</name>
    <name evidence="15" type="ORF">HX845_25850</name>
</gene>
<protein>
    <recommendedName>
        <fullName evidence="10 11">UDP-N-acetylmuramoyl-tripeptide--D-alanyl-D-alanine ligase</fullName>
        <ecNumber evidence="10 11">6.3.2.10</ecNumber>
    </recommendedName>
    <alternativeName>
        <fullName evidence="10">D-alanyl-D-alanine-adding enzyme</fullName>
    </alternativeName>
</protein>
<comment type="subcellular location">
    <subcellularLocation>
        <location evidence="10 11">Cytoplasm</location>
    </subcellularLocation>
</comment>
<accession>A0A7Y7Y3I5</accession>
<feature type="binding site" evidence="10">
    <location>
        <begin position="109"/>
        <end position="115"/>
    </location>
    <ligand>
        <name>ATP</name>
        <dbReference type="ChEBI" id="CHEBI:30616"/>
    </ligand>
</feature>
<feature type="domain" description="Mur ligase central" evidence="14">
    <location>
        <begin position="107"/>
        <end position="296"/>
    </location>
</feature>
<reference evidence="15 16" key="1">
    <citation type="submission" date="2020-04" db="EMBL/GenBank/DDBJ databases">
        <title>Molecular characterization of pseudomonads from Agaricus bisporus reveal novel blotch 2 pathogens in Western Europe.</title>
        <authorList>
            <person name="Taparia T."/>
            <person name="Krijger M."/>
            <person name="Haynes E."/>
            <person name="Elpinstone J.G."/>
            <person name="Noble R."/>
            <person name="Van Der Wolf J."/>
        </authorList>
    </citation>
    <scope>NUCLEOTIDE SEQUENCE [LARGE SCALE GENOMIC DNA]</scope>
    <source>
        <strain evidence="15 16">IPO3738</strain>
    </source>
</reference>
<evidence type="ECO:0000256" key="10">
    <source>
        <dbReference type="HAMAP-Rule" id="MF_02019"/>
    </source>
</evidence>
<dbReference type="GO" id="GO:0008360">
    <property type="term" value="P:regulation of cell shape"/>
    <property type="evidence" value="ECO:0007669"/>
    <property type="project" value="UniProtKB-KW"/>
</dbReference>
<dbReference type="AlphaFoldDB" id="A0A7Y7Y3I5"/>
<dbReference type="RefSeq" id="WP_017123605.1">
    <property type="nucleotide sequence ID" value="NZ_JACAOK010000006.1"/>
</dbReference>
<organism evidence="15 16">
    <name type="scientific">Pseudomonas gingeri</name>
    <dbReference type="NCBI Taxonomy" id="117681"/>
    <lineage>
        <taxon>Bacteria</taxon>
        <taxon>Pseudomonadati</taxon>
        <taxon>Pseudomonadota</taxon>
        <taxon>Gammaproteobacteria</taxon>
        <taxon>Pseudomonadales</taxon>
        <taxon>Pseudomonadaceae</taxon>
        <taxon>Pseudomonas</taxon>
    </lineage>
</organism>
<evidence type="ECO:0000256" key="7">
    <source>
        <dbReference type="ARBA" id="ARBA00022984"/>
    </source>
</evidence>
<dbReference type="Gene3D" id="3.40.1390.10">
    <property type="entry name" value="MurE/MurF, N-terminal domain"/>
    <property type="match status" value="1"/>
</dbReference>
<dbReference type="InterPro" id="IPR013221">
    <property type="entry name" value="Mur_ligase_cen"/>
</dbReference>
<evidence type="ECO:0000256" key="6">
    <source>
        <dbReference type="ARBA" id="ARBA00022960"/>
    </source>
</evidence>
<comment type="pathway">
    <text evidence="10 11">Cell wall biogenesis; peptidoglycan biosynthesis.</text>
</comment>
<sequence>MLEAMQLSAVANDLSGRLVSADASFSGVSIDSRAIQPGQLFVALTGPRFDGHDYLNDVAAKGAVAALVEREVPGTELPQLLVRDTRLALGQLGALNRARFTRPVAAITGSSGKTTVKEMLASILRTRGLVLATRGNLNNELGVPLTLLELAPEHSAAVIELGASRIGEIAYTVAMTKPHVAILNNAGTAHVGEFGGPDKIVEAKGEIIEGLQADGVAVLNLDDKAFAIWKARAGARKVLSFALGNSAADFHGSDISRDPRGCPQFVLHGPDGSAPVQLNLLGSHNVANALAAAAAAHALGISLPGIVAGLEAVQPVKGRAVAQLASNGVRVIDDTYNANPTSMCAAVDILAGFSGRTVLVLGDIGELGEWAEQGHREVGAYAAGKVSALYAVGPMMVHAVNAFGQQARHFATQADLIEALGAEQDTNTTILIKGSRSAAMENIVAALCGPAPHVHKGETH</sequence>
<dbReference type="EMBL" id="JACAQE010000009">
    <property type="protein sequence ID" value="NWC17105.1"/>
    <property type="molecule type" value="Genomic_DNA"/>
</dbReference>
<evidence type="ECO:0000313" key="15">
    <source>
        <dbReference type="EMBL" id="NWC17105.1"/>
    </source>
</evidence>
<dbReference type="PANTHER" id="PTHR43024:SF1">
    <property type="entry name" value="UDP-N-ACETYLMURAMOYL-TRIPEPTIDE--D-ALANYL-D-ALANINE LIGASE"/>
    <property type="match status" value="1"/>
</dbReference>
<dbReference type="HAMAP" id="MF_02019">
    <property type="entry name" value="MurF"/>
    <property type="match status" value="1"/>
</dbReference>
<evidence type="ECO:0000256" key="3">
    <source>
        <dbReference type="ARBA" id="ARBA00022618"/>
    </source>
</evidence>
<dbReference type="SUPFAM" id="SSF53623">
    <property type="entry name" value="MurD-like peptide ligases, catalytic domain"/>
    <property type="match status" value="1"/>
</dbReference>
<dbReference type="Gene3D" id="3.90.190.20">
    <property type="entry name" value="Mur ligase, C-terminal domain"/>
    <property type="match status" value="1"/>
</dbReference>
<evidence type="ECO:0000256" key="1">
    <source>
        <dbReference type="ARBA" id="ARBA00022490"/>
    </source>
</evidence>
<dbReference type="Pfam" id="PF01225">
    <property type="entry name" value="Mur_ligase"/>
    <property type="match status" value="1"/>
</dbReference>
<keyword evidence="2 10" id="KW-0436">Ligase</keyword>
<keyword evidence="8 10" id="KW-0131">Cell cycle</keyword>
<comment type="similarity">
    <text evidence="10">Belongs to the MurCDEF family. MurF subfamily.</text>
</comment>
<evidence type="ECO:0000313" key="16">
    <source>
        <dbReference type="Proteomes" id="UP000517547"/>
    </source>
</evidence>
<evidence type="ECO:0000256" key="2">
    <source>
        <dbReference type="ARBA" id="ARBA00022598"/>
    </source>
</evidence>
<dbReference type="Gene3D" id="3.40.1190.10">
    <property type="entry name" value="Mur-like, catalytic domain"/>
    <property type="match status" value="1"/>
</dbReference>
<keyword evidence="5 10" id="KW-0067">ATP-binding</keyword>
<keyword evidence="6 10" id="KW-0133">Cell shape</keyword>
<comment type="caution">
    <text evidence="15">The sequence shown here is derived from an EMBL/GenBank/DDBJ whole genome shotgun (WGS) entry which is preliminary data.</text>
</comment>
<dbReference type="InterPro" id="IPR000713">
    <property type="entry name" value="Mur_ligase_N"/>
</dbReference>
<evidence type="ECO:0000256" key="9">
    <source>
        <dbReference type="ARBA" id="ARBA00023316"/>
    </source>
</evidence>
<dbReference type="GO" id="GO:0071555">
    <property type="term" value="P:cell wall organization"/>
    <property type="evidence" value="ECO:0007669"/>
    <property type="project" value="UniProtKB-KW"/>
</dbReference>
<evidence type="ECO:0000259" key="13">
    <source>
        <dbReference type="Pfam" id="PF02875"/>
    </source>
</evidence>
<dbReference type="GO" id="GO:0047480">
    <property type="term" value="F:UDP-N-acetylmuramoyl-tripeptide-D-alanyl-D-alanine ligase activity"/>
    <property type="evidence" value="ECO:0007669"/>
    <property type="project" value="UniProtKB-UniRule"/>
</dbReference>
<evidence type="ECO:0000256" key="5">
    <source>
        <dbReference type="ARBA" id="ARBA00022840"/>
    </source>
</evidence>
<keyword evidence="1 10" id="KW-0963">Cytoplasm</keyword>
<evidence type="ECO:0000256" key="8">
    <source>
        <dbReference type="ARBA" id="ARBA00023306"/>
    </source>
</evidence>
<keyword evidence="7 10" id="KW-0573">Peptidoglycan synthesis</keyword>
<keyword evidence="4 10" id="KW-0547">Nucleotide-binding</keyword>